<keyword evidence="4 9" id="KW-1133">Transmembrane helix</keyword>
<dbReference type="Proteomes" id="UP000835052">
    <property type="component" value="Unassembled WGS sequence"/>
</dbReference>
<sequence>MRRKELVVICADMILYTEGKTFLSNCHQEKSLPHNVWQETGHVSADFLRLNGSRQQFKNLLSARKKLGSLPPAYTRIDYSRESLDSARGTPNHGPVITVEDTGSQLRINHVKSSLTQSLLESQHGSFDKIPPQGLGKLTNSKIADKTLCSYNFLYGVPIDSSAVKLVYRVRSERLNNRVRITDRSLFFALLGILLMFVESELTAQQIFGIDKSSLASIFLRSSVVLSTIALLYHIVLYHINDIVLELVDCGADDWRVVVTMERAVQFLVEFVFCAICPFPGTGTMQWSFITSSLHVPHDNMSPAFQTREVPVDVILSCAMLLRCYLFARFMVLHSKQFQDASTRTLAALNRIQVNFSFVLKTFLDQQPVLFLTMFTFVFWITMSWIFVQCERYGFPNKDANVIMYSNALWFIAITFMLNGYGDIVPQTHLGRIIAIFVGVVGAIISSILIAVISRNILLSQGQRNVNNFMHDSKLTREHKNAAARVLQYTWRIHKCLAGSENGDRKLRTYQRKFLRAIHAFRSIKNEMRVFGENNSASTQQVTRLVAEMHSSMQKLVNAQEEMRAQIDVLQRAVRNHYPPTAPYTRDSPKRQSSRGNSSPLAYENYHYCPNDQFDSN</sequence>
<feature type="transmembrane region" description="Helical" evidence="9">
    <location>
        <begin position="433"/>
        <end position="454"/>
    </location>
</feature>
<evidence type="ECO:0000256" key="8">
    <source>
        <dbReference type="SAM" id="MobiDB-lite"/>
    </source>
</evidence>
<comment type="caution">
    <text evidence="11">The sequence shown here is derived from an EMBL/GenBank/DDBJ whole genome shotgun (WGS) entry which is preliminary data.</text>
</comment>
<dbReference type="EMBL" id="CAJGYM010000002">
    <property type="protein sequence ID" value="CAD6185555.1"/>
    <property type="molecule type" value="Genomic_DNA"/>
</dbReference>
<protein>
    <recommendedName>
        <fullName evidence="10">Calmodulin-binding domain-containing protein</fullName>
    </recommendedName>
</protein>
<evidence type="ECO:0000256" key="4">
    <source>
        <dbReference type="ARBA" id="ARBA00022989"/>
    </source>
</evidence>
<evidence type="ECO:0000256" key="9">
    <source>
        <dbReference type="SAM" id="Phobius"/>
    </source>
</evidence>
<dbReference type="InterPro" id="IPR015449">
    <property type="entry name" value="K_chnl_Ca-activ_SK"/>
</dbReference>
<keyword evidence="2" id="KW-0813">Transport</keyword>
<keyword evidence="7" id="KW-0407">Ion channel</keyword>
<dbReference type="SUPFAM" id="SSF81327">
    <property type="entry name" value="Small-conductance potassium channel"/>
    <property type="match status" value="1"/>
</dbReference>
<dbReference type="Gene3D" id="1.10.287.70">
    <property type="match status" value="2"/>
</dbReference>
<dbReference type="InterPro" id="IPR013099">
    <property type="entry name" value="K_chnl_dom"/>
</dbReference>
<dbReference type="Pfam" id="PF03530">
    <property type="entry name" value="SK_channel"/>
    <property type="match status" value="1"/>
</dbReference>
<feature type="transmembrane region" description="Helical" evidence="9">
    <location>
        <begin position="181"/>
        <end position="198"/>
    </location>
</feature>
<dbReference type="OrthoDB" id="73653at2759"/>
<dbReference type="GO" id="GO:0016020">
    <property type="term" value="C:membrane"/>
    <property type="evidence" value="ECO:0007669"/>
    <property type="project" value="UniProtKB-SubCell"/>
</dbReference>
<evidence type="ECO:0000256" key="7">
    <source>
        <dbReference type="ARBA" id="ARBA00023303"/>
    </source>
</evidence>
<keyword evidence="12" id="KW-1185">Reference proteome</keyword>
<dbReference type="GO" id="GO:0016286">
    <property type="term" value="F:small conductance calcium-activated potassium channel activity"/>
    <property type="evidence" value="ECO:0007669"/>
    <property type="project" value="InterPro"/>
</dbReference>
<evidence type="ECO:0000259" key="10">
    <source>
        <dbReference type="SMART" id="SM01053"/>
    </source>
</evidence>
<keyword evidence="5" id="KW-0406">Ion transport</keyword>
<dbReference type="PANTHER" id="PTHR10153">
    <property type="entry name" value="SMALL CONDUCTANCE CALCIUM-ACTIVATED POTASSIUM CHANNEL"/>
    <property type="match status" value="1"/>
</dbReference>
<evidence type="ECO:0000256" key="1">
    <source>
        <dbReference type="ARBA" id="ARBA00004141"/>
    </source>
</evidence>
<dbReference type="AlphaFoldDB" id="A0A8S1GPJ7"/>
<reference evidence="11" key="1">
    <citation type="submission" date="2020-10" db="EMBL/GenBank/DDBJ databases">
        <authorList>
            <person name="Kikuchi T."/>
        </authorList>
    </citation>
    <scope>NUCLEOTIDE SEQUENCE</scope>
    <source>
        <strain evidence="11">NKZ352</strain>
    </source>
</reference>
<dbReference type="SUPFAM" id="SSF81324">
    <property type="entry name" value="Voltage-gated potassium channels"/>
    <property type="match status" value="1"/>
</dbReference>
<gene>
    <name evidence="11" type="ORF">CAUJ_LOCUS1474</name>
</gene>
<dbReference type="InterPro" id="IPR004178">
    <property type="entry name" value="CaM-bd_dom"/>
</dbReference>
<feature type="transmembrane region" description="Helical" evidence="9">
    <location>
        <begin position="218"/>
        <end position="238"/>
    </location>
</feature>
<evidence type="ECO:0000256" key="2">
    <source>
        <dbReference type="ARBA" id="ARBA00022448"/>
    </source>
</evidence>
<dbReference type="GO" id="GO:0005516">
    <property type="term" value="F:calmodulin binding"/>
    <property type="evidence" value="ECO:0007669"/>
    <property type="project" value="InterPro"/>
</dbReference>
<organism evidence="11 12">
    <name type="scientific">Caenorhabditis auriculariae</name>
    <dbReference type="NCBI Taxonomy" id="2777116"/>
    <lineage>
        <taxon>Eukaryota</taxon>
        <taxon>Metazoa</taxon>
        <taxon>Ecdysozoa</taxon>
        <taxon>Nematoda</taxon>
        <taxon>Chromadorea</taxon>
        <taxon>Rhabditida</taxon>
        <taxon>Rhabditina</taxon>
        <taxon>Rhabditomorpha</taxon>
        <taxon>Rhabditoidea</taxon>
        <taxon>Rhabditidae</taxon>
        <taxon>Peloderinae</taxon>
        <taxon>Caenorhabditis</taxon>
    </lineage>
</organism>
<dbReference type="SMART" id="SM01053">
    <property type="entry name" value="CaMBD"/>
    <property type="match status" value="1"/>
</dbReference>
<feature type="region of interest" description="Disordered" evidence="8">
    <location>
        <begin position="578"/>
        <end position="617"/>
    </location>
</feature>
<dbReference type="Pfam" id="PF07885">
    <property type="entry name" value="Ion_trans_2"/>
    <property type="match status" value="1"/>
</dbReference>
<name>A0A8S1GPJ7_9PELO</name>
<feature type="transmembrane region" description="Helical" evidence="9">
    <location>
        <begin position="400"/>
        <end position="421"/>
    </location>
</feature>
<dbReference type="InterPro" id="IPR036122">
    <property type="entry name" value="CaM-bd_dom_sf"/>
</dbReference>
<evidence type="ECO:0000256" key="3">
    <source>
        <dbReference type="ARBA" id="ARBA00022692"/>
    </source>
</evidence>
<keyword evidence="6 9" id="KW-0472">Membrane</keyword>
<dbReference type="Pfam" id="PF02888">
    <property type="entry name" value="CaMBD"/>
    <property type="match status" value="1"/>
</dbReference>
<feature type="transmembrane region" description="Helical" evidence="9">
    <location>
        <begin position="369"/>
        <end position="388"/>
    </location>
</feature>
<evidence type="ECO:0000313" key="11">
    <source>
        <dbReference type="EMBL" id="CAD6185555.1"/>
    </source>
</evidence>
<accession>A0A8S1GPJ7</accession>
<feature type="transmembrane region" description="Helical" evidence="9">
    <location>
        <begin position="310"/>
        <end position="328"/>
    </location>
</feature>
<comment type="subcellular location">
    <subcellularLocation>
        <location evidence="1">Membrane</location>
        <topology evidence="1">Multi-pass membrane protein</topology>
    </subcellularLocation>
</comment>
<evidence type="ECO:0000256" key="6">
    <source>
        <dbReference type="ARBA" id="ARBA00023136"/>
    </source>
</evidence>
<proteinExistence type="predicted"/>
<evidence type="ECO:0000256" key="5">
    <source>
        <dbReference type="ARBA" id="ARBA00023065"/>
    </source>
</evidence>
<feature type="domain" description="Calmodulin-binding" evidence="10">
    <location>
        <begin position="472"/>
        <end position="542"/>
    </location>
</feature>
<evidence type="ECO:0000313" key="12">
    <source>
        <dbReference type="Proteomes" id="UP000835052"/>
    </source>
</evidence>
<keyword evidence="3 9" id="KW-0812">Transmembrane</keyword>